<reference evidence="11" key="1">
    <citation type="submission" date="2020-03" db="EMBL/GenBank/DDBJ databases">
        <title>Solimonas marina sp. nov., isolated from deep seawater of the Pacific Ocean.</title>
        <authorList>
            <person name="Liu X."/>
            <person name="Lai Q."/>
            <person name="Sun F."/>
            <person name="Gai Y."/>
            <person name="Li G."/>
            <person name="Shao Z."/>
        </authorList>
    </citation>
    <scope>NUCLEOTIDE SEQUENCE</scope>
    <source>
        <strain evidence="11">C16B3</strain>
    </source>
</reference>
<dbReference type="Pfam" id="PF03448">
    <property type="entry name" value="MgtE_N"/>
    <property type="match status" value="1"/>
</dbReference>
<comment type="subcellular location">
    <subcellularLocation>
        <location evidence="9">Cell membrane</location>
        <topology evidence="9">Multi-pass membrane protein</topology>
    </subcellularLocation>
    <subcellularLocation>
        <location evidence="1">Membrane</location>
        <topology evidence="1">Multi-pass membrane protein</topology>
    </subcellularLocation>
</comment>
<organism evidence="11 12">
    <name type="scientific">Solimonas marina</name>
    <dbReference type="NCBI Taxonomy" id="2714601"/>
    <lineage>
        <taxon>Bacteria</taxon>
        <taxon>Pseudomonadati</taxon>
        <taxon>Pseudomonadota</taxon>
        <taxon>Gammaproteobacteria</taxon>
        <taxon>Nevskiales</taxon>
        <taxon>Nevskiaceae</taxon>
        <taxon>Solimonas</taxon>
    </lineage>
</organism>
<dbReference type="InterPro" id="IPR000644">
    <property type="entry name" value="CBS_dom"/>
</dbReference>
<dbReference type="SMART" id="SM00924">
    <property type="entry name" value="MgtE_N"/>
    <property type="match status" value="1"/>
</dbReference>
<dbReference type="GO" id="GO:0005886">
    <property type="term" value="C:plasma membrane"/>
    <property type="evidence" value="ECO:0007669"/>
    <property type="project" value="UniProtKB-SubCell"/>
</dbReference>
<feature type="transmembrane region" description="Helical" evidence="9">
    <location>
        <begin position="394"/>
        <end position="416"/>
    </location>
</feature>
<dbReference type="NCBIfam" id="TIGR00400">
    <property type="entry name" value="mgtE"/>
    <property type="match status" value="1"/>
</dbReference>
<dbReference type="Proteomes" id="UP000653472">
    <property type="component" value="Unassembled WGS sequence"/>
</dbReference>
<accession>A0A969WBB2</accession>
<evidence type="ECO:0000256" key="9">
    <source>
        <dbReference type="RuleBase" id="RU362011"/>
    </source>
</evidence>
<keyword evidence="4 9" id="KW-0812">Transmembrane</keyword>
<sequence length="485" mass="53522">MNSPTDMTSHHRHLEHAREQVVELLSRQALELELLARSSDNRNQDVVAQLTARQHQAALAQRLHRFHPADIAFALESLAPDAREMAWDLVRPERRGAVLLELSDSLRRSLVGSMEPSEISAVVRTLDSDDIADLVSSLPDDLRQAVLEHVDRADQAEVRAVLSFPEDSVGAMMDLDYVSVREDATLEAVHRLLRRKKPLPAHTNELIVVDRNNTLRGVLPLDKLLFEEPELEVSAVMLTQPTYFFTDDRDRDAVDAFEKYDLISAPVLNLHRQVVGRITVDTVIDEINERAQAESLRQVGLSEEDEDLFAPPVQSARKRWPWVALNLLTAFISSRVIDAFEPVIAQLVALATLMPIVASIGGNTGNQTMALVIRGLALNQLGPKQLRTMLLRELAIAGINGAVWGAALGAVTFALYQDWKLACVIGGAMLLELLLAATAGLLIPVVLQRFGRDPIMGSSVMLTATTDSMGFFIFLGLAALVLVHH</sequence>
<dbReference type="InterPro" id="IPR046342">
    <property type="entry name" value="CBS_dom_sf"/>
</dbReference>
<feature type="domain" description="CBS" evidence="10">
    <location>
        <begin position="172"/>
        <end position="236"/>
    </location>
</feature>
<evidence type="ECO:0000256" key="8">
    <source>
        <dbReference type="PROSITE-ProRule" id="PRU00703"/>
    </source>
</evidence>
<dbReference type="Gene3D" id="1.10.357.20">
    <property type="entry name" value="SLC41 divalent cation transporters, integral membrane domain"/>
    <property type="match status" value="1"/>
</dbReference>
<dbReference type="SUPFAM" id="SSF158791">
    <property type="entry name" value="MgtE N-terminal domain-like"/>
    <property type="match status" value="1"/>
</dbReference>
<keyword evidence="9" id="KW-0479">Metal-binding</keyword>
<feature type="domain" description="CBS" evidence="10">
    <location>
        <begin position="237"/>
        <end position="294"/>
    </location>
</feature>
<evidence type="ECO:0000259" key="10">
    <source>
        <dbReference type="PROSITE" id="PS51371"/>
    </source>
</evidence>
<feature type="transmembrane region" description="Helical" evidence="9">
    <location>
        <begin position="428"/>
        <end position="447"/>
    </location>
</feature>
<evidence type="ECO:0000256" key="3">
    <source>
        <dbReference type="ARBA" id="ARBA00022448"/>
    </source>
</evidence>
<evidence type="ECO:0000256" key="5">
    <source>
        <dbReference type="ARBA" id="ARBA00022842"/>
    </source>
</evidence>
<dbReference type="AlphaFoldDB" id="A0A969WBB2"/>
<dbReference type="GO" id="GO:0015095">
    <property type="term" value="F:magnesium ion transmembrane transporter activity"/>
    <property type="evidence" value="ECO:0007669"/>
    <property type="project" value="UniProtKB-UniRule"/>
</dbReference>
<dbReference type="CDD" id="cd04606">
    <property type="entry name" value="CBS_pair_Mg_transporter"/>
    <property type="match status" value="1"/>
</dbReference>
<comment type="caution">
    <text evidence="9">Lacks conserved residue(s) required for the propagation of feature annotation.</text>
</comment>
<evidence type="ECO:0000313" key="11">
    <source>
        <dbReference type="EMBL" id="NKF22960.1"/>
    </source>
</evidence>
<proteinExistence type="inferred from homology"/>
<evidence type="ECO:0000313" key="12">
    <source>
        <dbReference type="Proteomes" id="UP000653472"/>
    </source>
</evidence>
<gene>
    <name evidence="11" type="primary">mgtE</name>
    <name evidence="11" type="ORF">G7Y82_11575</name>
</gene>
<name>A0A969WBB2_9GAMM</name>
<evidence type="ECO:0000256" key="1">
    <source>
        <dbReference type="ARBA" id="ARBA00004141"/>
    </source>
</evidence>
<keyword evidence="8" id="KW-0129">CBS domain</keyword>
<dbReference type="SUPFAM" id="SSF161093">
    <property type="entry name" value="MgtE membrane domain-like"/>
    <property type="match status" value="1"/>
</dbReference>
<evidence type="ECO:0000256" key="2">
    <source>
        <dbReference type="ARBA" id="ARBA00009749"/>
    </source>
</evidence>
<keyword evidence="7 9" id="KW-0472">Membrane</keyword>
<dbReference type="EMBL" id="JAAVXB010000005">
    <property type="protein sequence ID" value="NKF22960.1"/>
    <property type="molecule type" value="Genomic_DNA"/>
</dbReference>
<keyword evidence="9" id="KW-1003">Cell membrane</keyword>
<dbReference type="PANTHER" id="PTHR43773">
    <property type="entry name" value="MAGNESIUM TRANSPORTER MGTE"/>
    <property type="match status" value="1"/>
</dbReference>
<dbReference type="SUPFAM" id="SSF54631">
    <property type="entry name" value="CBS-domain pair"/>
    <property type="match status" value="1"/>
</dbReference>
<evidence type="ECO:0000256" key="7">
    <source>
        <dbReference type="ARBA" id="ARBA00023136"/>
    </source>
</evidence>
<dbReference type="InterPro" id="IPR038076">
    <property type="entry name" value="MgtE_N_sf"/>
</dbReference>
<feature type="transmembrane region" description="Helical" evidence="9">
    <location>
        <begin position="459"/>
        <end position="483"/>
    </location>
</feature>
<dbReference type="InterPro" id="IPR006668">
    <property type="entry name" value="Mg_transptr_MgtE_intracell_dom"/>
</dbReference>
<keyword evidence="12" id="KW-1185">Reference proteome</keyword>
<comment type="subunit">
    <text evidence="9">Homodimer.</text>
</comment>
<dbReference type="Pfam" id="PF00571">
    <property type="entry name" value="CBS"/>
    <property type="match status" value="1"/>
</dbReference>
<dbReference type="InterPro" id="IPR006669">
    <property type="entry name" value="MgtE_transporter"/>
</dbReference>
<dbReference type="InterPro" id="IPR006667">
    <property type="entry name" value="SLC41_membr_dom"/>
</dbReference>
<keyword evidence="3 9" id="KW-0813">Transport</keyword>
<dbReference type="Gene3D" id="1.25.60.10">
    <property type="entry name" value="MgtE N-terminal domain-like"/>
    <property type="match status" value="1"/>
</dbReference>
<dbReference type="InterPro" id="IPR036739">
    <property type="entry name" value="SLC41_membr_dom_sf"/>
</dbReference>
<dbReference type="PROSITE" id="PS51371">
    <property type="entry name" value="CBS"/>
    <property type="match status" value="2"/>
</dbReference>
<dbReference type="Pfam" id="PF01769">
    <property type="entry name" value="MgtE"/>
    <property type="match status" value="1"/>
</dbReference>
<keyword evidence="6 9" id="KW-1133">Transmembrane helix</keyword>
<comment type="caution">
    <text evidence="11">The sequence shown here is derived from an EMBL/GenBank/DDBJ whole genome shotgun (WGS) entry which is preliminary data.</text>
</comment>
<dbReference type="Gene3D" id="3.10.580.10">
    <property type="entry name" value="CBS-domain"/>
    <property type="match status" value="1"/>
</dbReference>
<dbReference type="RefSeq" id="WP_168148273.1">
    <property type="nucleotide sequence ID" value="NZ_JAAVXB010000005.1"/>
</dbReference>
<keyword evidence="5 9" id="KW-0460">Magnesium</keyword>
<protein>
    <recommendedName>
        <fullName evidence="9">Magnesium transporter MgtE</fullName>
    </recommendedName>
</protein>
<dbReference type="GO" id="GO:0046872">
    <property type="term" value="F:metal ion binding"/>
    <property type="evidence" value="ECO:0007669"/>
    <property type="project" value="UniProtKB-KW"/>
</dbReference>
<comment type="similarity">
    <text evidence="2 9">Belongs to the SLC41A transporter family.</text>
</comment>
<evidence type="ECO:0000256" key="6">
    <source>
        <dbReference type="ARBA" id="ARBA00022989"/>
    </source>
</evidence>
<dbReference type="PANTHER" id="PTHR43773:SF1">
    <property type="entry name" value="MAGNESIUM TRANSPORTER MGTE"/>
    <property type="match status" value="1"/>
</dbReference>
<evidence type="ECO:0000256" key="4">
    <source>
        <dbReference type="ARBA" id="ARBA00022692"/>
    </source>
</evidence>
<comment type="function">
    <text evidence="9">Acts as a magnesium transporter.</text>
</comment>